<proteinExistence type="predicted"/>
<sequence length="221" mass="25191">MKGNVKQVMDNQLQPEELLEQLNRGVNPTLKIMQDDMIRILTDFYRDLNVATDSNCSAIERERAQAFANSSYSKLHSILDVVSSMLPATHTHNTTHPNREPLPAVLLPVDEQGESVLTIMDETRALPLTNQKSKVDGYVEINADMYYAFYAIKIRELLKKDDAMRNRQLGNRLLTQEDFVTFTKHYSLMDQIARLQTSESYVSSPNEQERVPQKTIGSKVG</sequence>
<feature type="region of interest" description="Disordered" evidence="1">
    <location>
        <begin position="199"/>
        <end position="221"/>
    </location>
</feature>
<organism evidence="2 3">
    <name type="scientific">Candidatus Faecenecus gallistercoris</name>
    <dbReference type="NCBI Taxonomy" id="2840793"/>
    <lineage>
        <taxon>Bacteria</taxon>
        <taxon>Bacillati</taxon>
        <taxon>Bacillota</taxon>
        <taxon>Bacillota incertae sedis</taxon>
        <taxon>Candidatus Faecenecus</taxon>
    </lineage>
</organism>
<dbReference type="Proteomes" id="UP000886725">
    <property type="component" value="Unassembled WGS sequence"/>
</dbReference>
<reference evidence="2" key="1">
    <citation type="submission" date="2020-10" db="EMBL/GenBank/DDBJ databases">
        <authorList>
            <person name="Gilroy R."/>
        </authorList>
    </citation>
    <scope>NUCLEOTIDE SEQUENCE</scope>
    <source>
        <strain evidence="2">CHK165-10780</strain>
    </source>
</reference>
<evidence type="ECO:0000256" key="1">
    <source>
        <dbReference type="SAM" id="MobiDB-lite"/>
    </source>
</evidence>
<comment type="caution">
    <text evidence="2">The sequence shown here is derived from an EMBL/GenBank/DDBJ whole genome shotgun (WGS) entry which is preliminary data.</text>
</comment>
<name>A0A9D0Z051_9FIRM</name>
<evidence type="ECO:0000313" key="2">
    <source>
        <dbReference type="EMBL" id="HIQ65264.1"/>
    </source>
</evidence>
<evidence type="ECO:0000313" key="3">
    <source>
        <dbReference type="Proteomes" id="UP000886725"/>
    </source>
</evidence>
<dbReference type="AlphaFoldDB" id="A0A9D0Z051"/>
<gene>
    <name evidence="2" type="ORF">IAC85_05960</name>
</gene>
<reference evidence="2" key="2">
    <citation type="journal article" date="2021" name="PeerJ">
        <title>Extensive microbial diversity within the chicken gut microbiome revealed by metagenomics and culture.</title>
        <authorList>
            <person name="Gilroy R."/>
            <person name="Ravi A."/>
            <person name="Getino M."/>
            <person name="Pursley I."/>
            <person name="Horton D.L."/>
            <person name="Alikhan N.F."/>
            <person name="Baker D."/>
            <person name="Gharbi K."/>
            <person name="Hall N."/>
            <person name="Watson M."/>
            <person name="Adriaenssens E.M."/>
            <person name="Foster-Nyarko E."/>
            <person name="Jarju S."/>
            <person name="Secka A."/>
            <person name="Antonio M."/>
            <person name="Oren A."/>
            <person name="Chaudhuri R.R."/>
            <person name="La Ragione R."/>
            <person name="Hildebrand F."/>
            <person name="Pallen M.J."/>
        </authorList>
    </citation>
    <scope>NUCLEOTIDE SEQUENCE</scope>
    <source>
        <strain evidence="2">CHK165-10780</strain>
    </source>
</reference>
<accession>A0A9D0Z051</accession>
<protein>
    <submittedName>
        <fullName evidence="2">Uncharacterized protein</fullName>
    </submittedName>
</protein>
<dbReference type="EMBL" id="DVFU01000114">
    <property type="protein sequence ID" value="HIQ65264.1"/>
    <property type="molecule type" value="Genomic_DNA"/>
</dbReference>